<feature type="non-terminal residue" evidence="2">
    <location>
        <position position="321"/>
    </location>
</feature>
<gene>
    <name evidence="2" type="ORF">HaLaN_17794</name>
</gene>
<name>A0A699ZER5_HAELA</name>
<organism evidence="2 3">
    <name type="scientific">Haematococcus lacustris</name>
    <name type="common">Green alga</name>
    <name type="synonym">Haematococcus pluvialis</name>
    <dbReference type="NCBI Taxonomy" id="44745"/>
    <lineage>
        <taxon>Eukaryota</taxon>
        <taxon>Viridiplantae</taxon>
        <taxon>Chlorophyta</taxon>
        <taxon>core chlorophytes</taxon>
        <taxon>Chlorophyceae</taxon>
        <taxon>CS clade</taxon>
        <taxon>Chlamydomonadales</taxon>
        <taxon>Haematococcaceae</taxon>
        <taxon>Haematococcus</taxon>
    </lineage>
</organism>
<evidence type="ECO:0000313" key="2">
    <source>
        <dbReference type="EMBL" id="GFH20641.1"/>
    </source>
</evidence>
<evidence type="ECO:0000256" key="1">
    <source>
        <dbReference type="SAM" id="Coils"/>
    </source>
</evidence>
<feature type="coiled-coil region" evidence="1">
    <location>
        <begin position="137"/>
        <end position="205"/>
    </location>
</feature>
<reference evidence="2 3" key="1">
    <citation type="submission" date="2020-02" db="EMBL/GenBank/DDBJ databases">
        <title>Draft genome sequence of Haematococcus lacustris strain NIES-144.</title>
        <authorList>
            <person name="Morimoto D."/>
            <person name="Nakagawa S."/>
            <person name="Yoshida T."/>
            <person name="Sawayama S."/>
        </authorList>
    </citation>
    <scope>NUCLEOTIDE SEQUENCE [LARGE SCALE GENOMIC DNA]</scope>
    <source>
        <strain evidence="2 3">NIES-144</strain>
    </source>
</reference>
<dbReference type="EMBL" id="BLLF01001673">
    <property type="protein sequence ID" value="GFH20641.1"/>
    <property type="molecule type" value="Genomic_DNA"/>
</dbReference>
<proteinExistence type="predicted"/>
<comment type="caution">
    <text evidence="2">The sequence shown here is derived from an EMBL/GenBank/DDBJ whole genome shotgun (WGS) entry which is preliminary data.</text>
</comment>
<evidence type="ECO:0000313" key="3">
    <source>
        <dbReference type="Proteomes" id="UP000485058"/>
    </source>
</evidence>
<feature type="non-terminal residue" evidence="2">
    <location>
        <position position="1"/>
    </location>
</feature>
<keyword evidence="3" id="KW-1185">Reference proteome</keyword>
<accession>A0A699ZER5</accession>
<keyword evidence="1" id="KW-0175">Coiled coil</keyword>
<protein>
    <submittedName>
        <fullName evidence="2">Uncharacterized protein</fullName>
    </submittedName>
</protein>
<dbReference type="AlphaFoldDB" id="A0A699ZER5"/>
<dbReference type="Proteomes" id="UP000485058">
    <property type="component" value="Unassembled WGS sequence"/>
</dbReference>
<sequence length="321" mass="36321">ECRITAVLLPGVGFLSFLNSWEHLTRRGTAVARRLEREWKFPRCAFPLIPPLPHWKYPLILCLRRTSSKSNMYTSHFASRLMTPGPPHLHGPSAWPRHGRLFVRTPGKVVTYSRDACLLPRTYARSFCSLRMSASGLTAVKATIVEVTSEIKGLEERIERLEEKIERLEQSYPANERPTELAVELGQLRTMENTLQEELVELLRQRNILLTREPACNLLNWGYKSVAIDSTTRIGHKRLYHGNYVEADLEGRAYPLTSEAQLNARSSQPGHVWHSQLRLDPAIFFAGQTSLSSKMALMCAGALARHVIKFCPSTTSCKALS</sequence>